<dbReference type="AlphaFoldDB" id="A0A0F8X2T0"/>
<accession>A0A0F8X2T0</accession>
<comment type="caution">
    <text evidence="2">The sequence shown here is derived from an EMBL/GenBank/DDBJ whole genome shotgun (WGS) entry which is preliminary data.</text>
</comment>
<organism evidence="2">
    <name type="scientific">marine sediment metagenome</name>
    <dbReference type="NCBI Taxonomy" id="412755"/>
    <lineage>
        <taxon>unclassified sequences</taxon>
        <taxon>metagenomes</taxon>
        <taxon>ecological metagenomes</taxon>
    </lineage>
</organism>
<feature type="region of interest" description="Disordered" evidence="1">
    <location>
        <begin position="1"/>
        <end position="21"/>
    </location>
</feature>
<name>A0A0F8X2T0_9ZZZZ</name>
<feature type="non-terminal residue" evidence="2">
    <location>
        <position position="1"/>
    </location>
</feature>
<evidence type="ECO:0000256" key="1">
    <source>
        <dbReference type="SAM" id="MobiDB-lite"/>
    </source>
</evidence>
<reference evidence="2" key="1">
    <citation type="journal article" date="2015" name="Nature">
        <title>Complex archaea that bridge the gap between prokaryotes and eukaryotes.</title>
        <authorList>
            <person name="Spang A."/>
            <person name="Saw J.H."/>
            <person name="Jorgensen S.L."/>
            <person name="Zaremba-Niedzwiedzka K."/>
            <person name="Martijn J."/>
            <person name="Lind A.E."/>
            <person name="van Eijk R."/>
            <person name="Schleper C."/>
            <person name="Guy L."/>
            <person name="Ettema T.J."/>
        </authorList>
    </citation>
    <scope>NUCLEOTIDE SEQUENCE</scope>
</reference>
<feature type="compositionally biased region" description="Gly residues" evidence="1">
    <location>
        <begin position="1"/>
        <end position="13"/>
    </location>
</feature>
<dbReference type="EMBL" id="LAZR01061610">
    <property type="protein sequence ID" value="KKK63233.1"/>
    <property type="molecule type" value="Genomic_DNA"/>
</dbReference>
<evidence type="ECO:0000313" key="2">
    <source>
        <dbReference type="EMBL" id="KKK63233.1"/>
    </source>
</evidence>
<proteinExistence type="predicted"/>
<protein>
    <submittedName>
        <fullName evidence="2">Uncharacterized protein</fullName>
    </submittedName>
</protein>
<sequence>TPRFTGGGGGGGTTLAQARASNPYMRNLAPGRGTTGGLKKTGGSDALLKITVV</sequence>
<gene>
    <name evidence="2" type="ORF">LCGC14_2996330</name>
</gene>